<dbReference type="EMBL" id="CP041345">
    <property type="protein sequence ID" value="QKG78874.1"/>
    <property type="molecule type" value="Genomic_DNA"/>
</dbReference>
<dbReference type="PANTHER" id="PTHR42983">
    <property type="entry name" value="DINITROGENASE IRON-MOLYBDENUM COFACTOR PROTEIN-RELATED"/>
    <property type="match status" value="1"/>
</dbReference>
<dbReference type="AlphaFoldDB" id="A0A7D4AVV0"/>
<dbReference type="RefSeq" id="WP_173072389.1">
    <property type="nucleotide sequence ID" value="NZ_CP041345.1"/>
</dbReference>
<dbReference type="Proteomes" id="UP000500961">
    <property type="component" value="Chromosome"/>
</dbReference>
<accession>A0A7D4AVV0</accession>
<dbReference type="KEGG" id="ttz:FHG85_00855"/>
<dbReference type="InterPro" id="IPR036105">
    <property type="entry name" value="DiNase_FeMo-co_biosyn_sf"/>
</dbReference>
<gene>
    <name evidence="2" type="ORF">FHG85_00855</name>
</gene>
<dbReference type="PANTHER" id="PTHR42983:SF1">
    <property type="entry name" value="IRON-MOLYBDENUM PROTEIN"/>
    <property type="match status" value="1"/>
</dbReference>
<proteinExistence type="predicted"/>
<protein>
    <submittedName>
        <fullName evidence="2">Dinitrogenase iron-molybdenum cofactor biosynthesis protein</fullName>
    </submittedName>
</protein>
<dbReference type="CDD" id="cd00851">
    <property type="entry name" value="MTH1175"/>
    <property type="match status" value="1"/>
</dbReference>
<name>A0A7D4AVV0_9BACT</name>
<dbReference type="Pfam" id="PF02579">
    <property type="entry name" value="Nitro_FeMo-Co"/>
    <property type="match status" value="1"/>
</dbReference>
<dbReference type="Gene3D" id="3.30.420.130">
    <property type="entry name" value="Dinitrogenase iron-molybdenum cofactor biosynthesis domain"/>
    <property type="match status" value="1"/>
</dbReference>
<sequence length="127" mass="13424">MKIAVPTRENLVDEHFGHCEFYTIYTVENGSIVKKETLGSPQGCGCKSNIASDFQNMGVSLMLAGGIGAGAINVLAAHGVEVVRGCSGNVDKVVNDYLSGNLTDSGETCNHHGHHPEGHQHGHSCNH</sequence>
<feature type="domain" description="Dinitrogenase iron-molybdenum cofactor biosynthesis" evidence="1">
    <location>
        <begin position="9"/>
        <end position="98"/>
    </location>
</feature>
<evidence type="ECO:0000313" key="3">
    <source>
        <dbReference type="Proteomes" id="UP000500961"/>
    </source>
</evidence>
<dbReference type="InterPro" id="IPR033913">
    <property type="entry name" value="MTH1175_dom"/>
</dbReference>
<dbReference type="SUPFAM" id="SSF53146">
    <property type="entry name" value="Nitrogenase accessory factor-like"/>
    <property type="match status" value="1"/>
</dbReference>
<evidence type="ECO:0000313" key="2">
    <source>
        <dbReference type="EMBL" id="QKG78874.1"/>
    </source>
</evidence>
<keyword evidence="3" id="KW-1185">Reference proteome</keyword>
<reference evidence="2 3" key="1">
    <citation type="submission" date="2019-07" db="EMBL/GenBank/DDBJ databases">
        <title>Thalassofilum flectens gen. nov., sp. nov., a novel moderate thermophilic anaerobe from a shallow sea hot spring in Kunashir Island (Russia), representing a new family in the order Bacteroidales, and proposal of Thalassofilacea fam. nov.</title>
        <authorList>
            <person name="Kochetkova T.V."/>
            <person name="Podosokorskaya O.A."/>
            <person name="Novikov A."/>
            <person name="Elcheninov A.G."/>
            <person name="Toshchakov S.V."/>
            <person name="Kublanov I.V."/>
        </authorList>
    </citation>
    <scope>NUCLEOTIDE SEQUENCE [LARGE SCALE GENOMIC DNA]</scope>
    <source>
        <strain evidence="2 3">38-H</strain>
    </source>
</reference>
<dbReference type="InterPro" id="IPR003731">
    <property type="entry name" value="Di-Nase_FeMo-co_biosynth"/>
</dbReference>
<evidence type="ECO:0000259" key="1">
    <source>
        <dbReference type="Pfam" id="PF02579"/>
    </source>
</evidence>
<organism evidence="2 3">
    <name type="scientific">Tenuifilum thalassicum</name>
    <dbReference type="NCBI Taxonomy" id="2590900"/>
    <lineage>
        <taxon>Bacteria</taxon>
        <taxon>Pseudomonadati</taxon>
        <taxon>Bacteroidota</taxon>
        <taxon>Bacteroidia</taxon>
        <taxon>Bacteroidales</taxon>
        <taxon>Tenuifilaceae</taxon>
        <taxon>Tenuifilum</taxon>
    </lineage>
</organism>